<evidence type="ECO:0000313" key="2">
    <source>
        <dbReference type="EMBL" id="GAA1745352.1"/>
    </source>
</evidence>
<evidence type="ECO:0000313" key="3">
    <source>
        <dbReference type="Proteomes" id="UP001501057"/>
    </source>
</evidence>
<keyword evidence="3" id="KW-1185">Reference proteome</keyword>
<gene>
    <name evidence="2" type="ORF">GCM10009710_26710</name>
</gene>
<feature type="transmembrane region" description="Helical" evidence="1">
    <location>
        <begin position="113"/>
        <end position="135"/>
    </location>
</feature>
<organism evidence="2 3">
    <name type="scientific">Aeromicrobium alkaliterrae</name>
    <dbReference type="NCBI Taxonomy" id="302168"/>
    <lineage>
        <taxon>Bacteria</taxon>
        <taxon>Bacillati</taxon>
        <taxon>Actinomycetota</taxon>
        <taxon>Actinomycetes</taxon>
        <taxon>Propionibacteriales</taxon>
        <taxon>Nocardioidaceae</taxon>
        <taxon>Aeromicrobium</taxon>
    </lineage>
</organism>
<keyword evidence="1" id="KW-0812">Transmembrane</keyword>
<keyword evidence="1" id="KW-0472">Membrane</keyword>
<reference evidence="2 3" key="1">
    <citation type="journal article" date="2019" name="Int. J. Syst. Evol. Microbiol.">
        <title>The Global Catalogue of Microorganisms (GCM) 10K type strain sequencing project: providing services to taxonomists for standard genome sequencing and annotation.</title>
        <authorList>
            <consortium name="The Broad Institute Genomics Platform"/>
            <consortium name="The Broad Institute Genome Sequencing Center for Infectious Disease"/>
            <person name="Wu L."/>
            <person name="Ma J."/>
        </authorList>
    </citation>
    <scope>NUCLEOTIDE SEQUENCE [LARGE SCALE GENOMIC DNA]</scope>
    <source>
        <strain evidence="2 3">JCM 13518</strain>
    </source>
</reference>
<feature type="transmembrane region" description="Helical" evidence="1">
    <location>
        <begin position="45"/>
        <end position="65"/>
    </location>
</feature>
<name>A0ABN2K056_9ACTN</name>
<sequence>MTQIRLAAGLTALGALVWVLGALAPWSRIGENTYPGLKGSEVAWVVAVLVVLVAATSGVAGRAVAAAARWTLLPVAALALLLTVVIMIDVATSTAADVAQRVDGPTLTRKNAWGVWVSLLGAIVATAAGIVAILAPSPRAAVQPVS</sequence>
<evidence type="ECO:0000256" key="1">
    <source>
        <dbReference type="SAM" id="Phobius"/>
    </source>
</evidence>
<keyword evidence="1" id="KW-1133">Transmembrane helix</keyword>
<dbReference type="Proteomes" id="UP001501057">
    <property type="component" value="Unassembled WGS sequence"/>
</dbReference>
<comment type="caution">
    <text evidence="2">The sequence shown here is derived from an EMBL/GenBank/DDBJ whole genome shotgun (WGS) entry which is preliminary data.</text>
</comment>
<dbReference type="RefSeq" id="WP_344202472.1">
    <property type="nucleotide sequence ID" value="NZ_BAAAME010000004.1"/>
</dbReference>
<accession>A0ABN2K056</accession>
<protein>
    <submittedName>
        <fullName evidence="2">Uncharacterized protein</fullName>
    </submittedName>
</protein>
<dbReference type="EMBL" id="BAAAME010000004">
    <property type="protein sequence ID" value="GAA1745352.1"/>
    <property type="molecule type" value="Genomic_DNA"/>
</dbReference>
<proteinExistence type="predicted"/>
<feature type="transmembrane region" description="Helical" evidence="1">
    <location>
        <begin position="72"/>
        <end position="93"/>
    </location>
</feature>